<evidence type="ECO:0000313" key="3">
    <source>
        <dbReference type="EMBL" id="GAN94922.1"/>
    </source>
</evidence>
<keyword evidence="1" id="KW-0732">Signal</keyword>
<reference evidence="3 4" key="1">
    <citation type="submission" date="2012-11" db="EMBL/GenBank/DDBJ databases">
        <title>Whole genome sequence of Gluconacetobacter europaeus NBRC3261.</title>
        <authorList>
            <person name="Azuma Y."/>
            <person name="Higashiura N."/>
            <person name="Hirakawa H."/>
            <person name="Matsushita K."/>
        </authorList>
    </citation>
    <scope>NUCLEOTIDE SEQUENCE [LARGE SCALE GENOMIC DNA]</scope>
    <source>
        <strain evidence="3 4">NBRC 3261</strain>
    </source>
</reference>
<accession>A0A0D6PUC4</accession>
<organism evidence="3 4">
    <name type="scientific">Komagataeibacter europaeus NBRC 3261</name>
    <dbReference type="NCBI Taxonomy" id="1234669"/>
    <lineage>
        <taxon>Bacteria</taxon>
        <taxon>Pseudomonadati</taxon>
        <taxon>Pseudomonadota</taxon>
        <taxon>Alphaproteobacteria</taxon>
        <taxon>Acetobacterales</taxon>
        <taxon>Acetobacteraceae</taxon>
        <taxon>Komagataeibacter</taxon>
    </lineage>
</organism>
<dbReference type="PANTHER" id="PTHR33546:SF1">
    <property type="entry name" value="LARGE, MULTIFUNCTIONAL SECRETED PROTEIN"/>
    <property type="match status" value="1"/>
</dbReference>
<sequence length="377" mass="40312">MSRIPAAFMGGAALVAALVVPAAAALAAPRTDLLQVPPGFHVSVVSDHVPSAREMVRGARGTIFVGSMAAGNVYALSGVDGGGTVRVQTIAHGLDLPVGVAYHDGDLYVSDMRRIVVLRDIEDHLDDPPKPEVVADNLPYRPGDHSWKFIAFGPDNRLYVPIGAPCNICDVGHEFGRIISMNASGADRRDVAYGIRNSVGFTWQPGTGVMWFTDNGRDNMGDDVPSDELNRVDVPGQSFGYPYCHQGNVPDPQFGSQHPCSEFTPPALLLGAHVAALGLRFYEGMEFPAAYHGSLMIAEHGSWNRSQLSGYQVVSVSFDAENHPQPPAVLVSGFRQGQRAWGRPADVLPLPDGSMLISDDMSGAIYRLTYGDAAPAH</sequence>
<evidence type="ECO:0000259" key="2">
    <source>
        <dbReference type="Pfam" id="PF22807"/>
    </source>
</evidence>
<dbReference type="InterPro" id="IPR054539">
    <property type="entry name" value="Beta-prop_PDH"/>
</dbReference>
<dbReference type="Gene3D" id="2.120.10.30">
    <property type="entry name" value="TolB, C-terminal domain"/>
    <property type="match status" value="1"/>
</dbReference>
<gene>
    <name evidence="3" type="ORF">Geu3261_0001_017</name>
</gene>
<evidence type="ECO:0000313" key="4">
    <source>
        <dbReference type="Proteomes" id="UP000032675"/>
    </source>
</evidence>
<dbReference type="PANTHER" id="PTHR33546">
    <property type="entry name" value="LARGE, MULTIFUNCTIONAL SECRETED PROTEIN-RELATED"/>
    <property type="match status" value="1"/>
</dbReference>
<dbReference type="AlphaFoldDB" id="A0A0D6PUC4"/>
<dbReference type="InterPro" id="IPR011042">
    <property type="entry name" value="6-blade_b-propeller_TolB-like"/>
</dbReference>
<evidence type="ECO:0000256" key="1">
    <source>
        <dbReference type="SAM" id="SignalP"/>
    </source>
</evidence>
<feature type="chain" id="PRO_5002310165" evidence="1">
    <location>
        <begin position="28"/>
        <end position="377"/>
    </location>
</feature>
<protein>
    <submittedName>
        <fullName evidence="3">L-sorbosone dehydrogenase</fullName>
    </submittedName>
</protein>
<dbReference type="RefSeq" id="WP_048849255.1">
    <property type="nucleotide sequence ID" value="NZ_BANI01000001.1"/>
</dbReference>
<comment type="caution">
    <text evidence="3">The sequence shown here is derived from an EMBL/GenBank/DDBJ whole genome shotgun (WGS) entry which is preliminary data.</text>
</comment>
<proteinExistence type="predicted"/>
<dbReference type="Proteomes" id="UP000032675">
    <property type="component" value="Unassembled WGS sequence"/>
</dbReference>
<dbReference type="Pfam" id="PF22807">
    <property type="entry name" value="TrAA12"/>
    <property type="match status" value="1"/>
</dbReference>
<name>A0A0D6PUC4_KOMEU</name>
<dbReference type="InterPro" id="IPR011041">
    <property type="entry name" value="Quinoprot_gluc/sorb_DH_b-prop"/>
</dbReference>
<dbReference type="SUPFAM" id="SSF50952">
    <property type="entry name" value="Soluble quinoprotein glucose dehydrogenase"/>
    <property type="match status" value="1"/>
</dbReference>
<dbReference type="EMBL" id="BANI01000001">
    <property type="protein sequence ID" value="GAN94922.1"/>
    <property type="molecule type" value="Genomic_DNA"/>
</dbReference>
<feature type="signal peptide" evidence="1">
    <location>
        <begin position="1"/>
        <end position="27"/>
    </location>
</feature>
<feature type="domain" description="Pyrroloquinoline quinone-dependent pyranose dehydrogenase beta-propeller" evidence="2">
    <location>
        <begin position="35"/>
        <end position="326"/>
    </location>
</feature>